<dbReference type="InterPro" id="IPR057672">
    <property type="entry name" value="TPR_IPO4/5"/>
</dbReference>
<accession>A0A0D2G3Z9</accession>
<comment type="subcellular location">
    <subcellularLocation>
        <location evidence="2">Cytoplasm</location>
    </subcellularLocation>
    <subcellularLocation>
        <location evidence="1">Nucleus</location>
    </subcellularLocation>
</comment>
<dbReference type="Pfam" id="PF25780">
    <property type="entry name" value="TPR_IPO5"/>
    <property type="match status" value="1"/>
</dbReference>
<evidence type="ECO:0000313" key="11">
    <source>
        <dbReference type="Proteomes" id="UP000054266"/>
    </source>
</evidence>
<evidence type="ECO:0000256" key="3">
    <source>
        <dbReference type="ARBA" id="ARBA00022448"/>
    </source>
</evidence>
<dbReference type="SMART" id="SM01349">
    <property type="entry name" value="TOG"/>
    <property type="match status" value="1"/>
</dbReference>
<dbReference type="SMART" id="SM00913">
    <property type="entry name" value="IBN_N"/>
    <property type="match status" value="1"/>
</dbReference>
<dbReference type="PROSITE" id="PS50077">
    <property type="entry name" value="HEAT_REPEAT"/>
    <property type="match status" value="1"/>
</dbReference>
<dbReference type="InterPro" id="IPR040122">
    <property type="entry name" value="Importin_beta"/>
</dbReference>
<evidence type="ECO:0000256" key="2">
    <source>
        <dbReference type="ARBA" id="ARBA00004496"/>
    </source>
</evidence>
<evidence type="ECO:0000256" key="4">
    <source>
        <dbReference type="ARBA" id="ARBA00022490"/>
    </source>
</evidence>
<dbReference type="EMBL" id="KN846956">
    <property type="protein sequence ID" value="KIW73495.1"/>
    <property type="molecule type" value="Genomic_DNA"/>
</dbReference>
<dbReference type="InterPro" id="IPR034085">
    <property type="entry name" value="TOG"/>
</dbReference>
<evidence type="ECO:0000313" key="10">
    <source>
        <dbReference type="EMBL" id="KIW73495.1"/>
    </source>
</evidence>
<keyword evidence="3" id="KW-0813">Transport</keyword>
<dbReference type="PROSITE" id="PS50166">
    <property type="entry name" value="IMPORTIN_B_NT"/>
    <property type="match status" value="1"/>
</dbReference>
<dbReference type="InterPro" id="IPR021133">
    <property type="entry name" value="HEAT_type_2"/>
</dbReference>
<proteinExistence type="predicted"/>
<reference evidence="10 11" key="1">
    <citation type="submission" date="2015-01" db="EMBL/GenBank/DDBJ databases">
        <title>The Genome Sequence of Capronia semiimmersa CBS27337.</title>
        <authorList>
            <consortium name="The Broad Institute Genomics Platform"/>
            <person name="Cuomo C."/>
            <person name="de Hoog S."/>
            <person name="Gorbushina A."/>
            <person name="Stielow B."/>
            <person name="Teixiera M."/>
            <person name="Abouelleil A."/>
            <person name="Chapman S.B."/>
            <person name="Priest M."/>
            <person name="Young S.K."/>
            <person name="Wortman J."/>
            <person name="Nusbaum C."/>
            <person name="Birren B."/>
        </authorList>
    </citation>
    <scope>NUCLEOTIDE SEQUENCE [LARGE SCALE GENOMIC DNA]</scope>
    <source>
        <strain evidence="10 11">CBS 27337</strain>
    </source>
</reference>
<dbReference type="InterPro" id="IPR016024">
    <property type="entry name" value="ARM-type_fold"/>
</dbReference>
<keyword evidence="6" id="KW-0653">Protein transport</keyword>
<dbReference type="PANTHER" id="PTHR10527">
    <property type="entry name" value="IMPORTIN BETA"/>
    <property type="match status" value="1"/>
</dbReference>
<evidence type="ECO:0000256" key="1">
    <source>
        <dbReference type="ARBA" id="ARBA00004123"/>
    </source>
</evidence>
<feature type="repeat" description="HEAT" evidence="8">
    <location>
        <begin position="386"/>
        <end position="424"/>
    </location>
</feature>
<keyword evidence="11" id="KW-1185">Reference proteome</keyword>
<dbReference type="Pfam" id="PF24714">
    <property type="entry name" value="TOR1L1_N"/>
    <property type="match status" value="1"/>
</dbReference>
<organism evidence="10 11">
    <name type="scientific">Phialophora macrospora</name>
    <dbReference type="NCBI Taxonomy" id="1851006"/>
    <lineage>
        <taxon>Eukaryota</taxon>
        <taxon>Fungi</taxon>
        <taxon>Dikarya</taxon>
        <taxon>Ascomycota</taxon>
        <taxon>Pezizomycotina</taxon>
        <taxon>Eurotiomycetes</taxon>
        <taxon>Chaetothyriomycetidae</taxon>
        <taxon>Chaetothyriales</taxon>
        <taxon>Herpotrichiellaceae</taxon>
        <taxon>Phialophora</taxon>
    </lineage>
</organism>
<evidence type="ECO:0000256" key="6">
    <source>
        <dbReference type="ARBA" id="ARBA00022927"/>
    </source>
</evidence>
<dbReference type="Gene3D" id="1.25.10.10">
    <property type="entry name" value="Leucine-rich Repeat Variant"/>
    <property type="match status" value="1"/>
</dbReference>
<keyword evidence="5" id="KW-0677">Repeat</keyword>
<protein>
    <recommendedName>
        <fullName evidence="9">Importin N-terminal domain-containing protein</fullName>
    </recommendedName>
</protein>
<dbReference type="InterPro" id="IPR057600">
    <property type="entry name" value="TORTIFOLIA1/SINE1-2_N"/>
</dbReference>
<name>A0A0D2G3Z9_9EURO</name>
<dbReference type="Pfam" id="PF03810">
    <property type="entry name" value="IBN_N"/>
    <property type="match status" value="1"/>
</dbReference>
<evidence type="ECO:0000256" key="5">
    <source>
        <dbReference type="ARBA" id="ARBA00022737"/>
    </source>
</evidence>
<evidence type="ECO:0000256" key="8">
    <source>
        <dbReference type="PROSITE-ProRule" id="PRU00103"/>
    </source>
</evidence>
<keyword evidence="4" id="KW-0963">Cytoplasm</keyword>
<dbReference type="HOGENOM" id="CLU_003794_1_1_1"/>
<dbReference type="AlphaFoldDB" id="A0A0D2G3Z9"/>
<keyword evidence="7" id="KW-0539">Nucleus</keyword>
<dbReference type="SUPFAM" id="SSF48371">
    <property type="entry name" value="ARM repeat"/>
    <property type="match status" value="2"/>
</dbReference>
<dbReference type="GO" id="GO:0031267">
    <property type="term" value="F:small GTPase binding"/>
    <property type="evidence" value="ECO:0007669"/>
    <property type="project" value="InterPro"/>
</dbReference>
<feature type="domain" description="Importin N-terminal" evidence="9">
    <location>
        <begin position="24"/>
        <end position="91"/>
    </location>
</feature>
<dbReference type="GO" id="GO:0005737">
    <property type="term" value="C:cytoplasm"/>
    <property type="evidence" value="ECO:0007669"/>
    <property type="project" value="UniProtKB-SubCell"/>
</dbReference>
<evidence type="ECO:0000256" key="7">
    <source>
        <dbReference type="ARBA" id="ARBA00023242"/>
    </source>
</evidence>
<dbReference type="Proteomes" id="UP000054266">
    <property type="component" value="Unassembled WGS sequence"/>
</dbReference>
<dbReference type="InterPro" id="IPR011989">
    <property type="entry name" value="ARM-like"/>
</dbReference>
<dbReference type="STRING" id="5601.A0A0D2G3Z9"/>
<evidence type="ECO:0000259" key="9">
    <source>
        <dbReference type="PROSITE" id="PS50166"/>
    </source>
</evidence>
<dbReference type="GO" id="GO:0006606">
    <property type="term" value="P:protein import into nucleus"/>
    <property type="evidence" value="ECO:0007669"/>
    <property type="project" value="InterPro"/>
</dbReference>
<gene>
    <name evidence="10" type="ORF">PV04_01608</name>
</gene>
<dbReference type="GO" id="GO:0005634">
    <property type="term" value="C:nucleus"/>
    <property type="evidence" value="ECO:0007669"/>
    <property type="project" value="UniProtKB-ARBA"/>
</dbReference>
<dbReference type="InterPro" id="IPR001494">
    <property type="entry name" value="Importin-beta_N"/>
</dbReference>
<sequence>MDQQKFLEQLSIVLDPKKGNVKTATAVLQNEFYKQPASVLALIHLAISHESPDLRQLAATQVKPLVPKHWAKIANNQRQQARSQLFQATLAESSSLVRHSQSRLISSIAKIDLDDGEWPELPGMLQQAATSSKAAERAVGVYVLYSILETMGDGFSSKFKELFALFGNTIKDPESLEVRVNTLLAVSKMALVLDTEEDQASVKAFQNIFPSMVAVLKDSIDSGKEDQIMLAFEVFNTLLTADFELMTKHFRDLVMFMNEIATNANLSDDTRSQAISFLMQCVIYRRLRIQGLKLGEHLVKSMLQIVTEIDDSSADEDEITPARSALGLIDTMAQSLPSNQVVVPLLNALPQYSKSPNPEQRRAGILALGMVVEGAPDFLSTQLSSVLPILFRLLEDSEVTVRQAALQTTARLADDMPDDIGKEHEKLMPLLIQNLTLAMSAYAGEEEGPNVDIMKSATSAVDAVIDGMDAEHAVAYLDKLAKLLQRLFEHPDFKIKALAAGALGSLASTVEAPFLPYLPDSMHAMQEYITKKESEEELNLRASCTDAMGEMAVAVGPAEFKDYVQPLMQTSGEALQLDHSRLKESTYILWGSLAKVYEEDFAPFLNGVVKGLFDCIDQEEADLEVELGDSAKDLLGKEVTIAGRKVKVAAADSDDDDDIEDVEVDDDDDSDWGDLATVTPIALEKEIAIEVIGDVVSNTKKAYLPYFEKTIEKLLPLAEHSYENVRKATISTLHRAYAALYDISEESGQLQKWKPGLPLSVEPTQELKKLGEVLMAATLNVWPEEDDAATVTEISRAVSENLKMTGPSLLSYPDVLTKIVQTVTDLITKKHACQIDMAEGEVGDEDVESTEMEWLVVDSAMDVISGLAAALGPTFGELWKIFEKQVLRYASGGEALGRASACGVLAEIITGMDGAVTPYTAQMMNVLLKRLGDEDPQTKSNAAYAVGRLVEKSQDDATIVKAYPQILSKLESILRITECRCQDNGAGCVSRLILKHKDKVPIQQVLPALVDSGILPLKEDYQENEPLWTMIVQLYRDQDQTVQSLTPKLAPMMISVLGEPEEQLTDEVREQVQALVEHLKSMH</sequence>